<dbReference type="Pfam" id="PF01435">
    <property type="entry name" value="Peptidase_M48"/>
    <property type="match status" value="1"/>
</dbReference>
<feature type="domain" description="Peptidase M48" evidence="7">
    <location>
        <begin position="84"/>
        <end position="258"/>
    </location>
</feature>
<evidence type="ECO:0000259" key="7">
    <source>
        <dbReference type="Pfam" id="PF01435"/>
    </source>
</evidence>
<comment type="caution">
    <text evidence="8">The sequence shown here is derived from an EMBL/GenBank/DDBJ whole genome shotgun (WGS) entry which is preliminary data.</text>
</comment>
<dbReference type="InterPro" id="IPR051156">
    <property type="entry name" value="Mito/Outer_Membr_Metalloprot"/>
</dbReference>
<keyword evidence="2" id="KW-0479">Metal-binding</keyword>
<evidence type="ECO:0000256" key="2">
    <source>
        <dbReference type="ARBA" id="ARBA00022723"/>
    </source>
</evidence>
<evidence type="ECO:0000313" key="8">
    <source>
        <dbReference type="EMBL" id="KAB2934070.1"/>
    </source>
</evidence>
<dbReference type="EMBL" id="WBUI01000004">
    <property type="protein sequence ID" value="KAB2934070.1"/>
    <property type="molecule type" value="Genomic_DNA"/>
</dbReference>
<dbReference type="GO" id="GO:0016020">
    <property type="term" value="C:membrane"/>
    <property type="evidence" value="ECO:0007669"/>
    <property type="project" value="TreeGrafter"/>
</dbReference>
<organism evidence="8 9">
    <name type="scientific">Leptonema illini</name>
    <dbReference type="NCBI Taxonomy" id="183"/>
    <lineage>
        <taxon>Bacteria</taxon>
        <taxon>Pseudomonadati</taxon>
        <taxon>Spirochaetota</taxon>
        <taxon>Spirochaetia</taxon>
        <taxon>Leptospirales</taxon>
        <taxon>Leptospiraceae</taxon>
        <taxon>Leptonema</taxon>
    </lineage>
</organism>
<accession>A0A833H3J3</accession>
<proteinExistence type="inferred from homology"/>
<dbReference type="GO" id="GO:0004222">
    <property type="term" value="F:metalloendopeptidase activity"/>
    <property type="evidence" value="ECO:0007669"/>
    <property type="project" value="InterPro"/>
</dbReference>
<gene>
    <name evidence="8" type="ORF">F9K24_06295</name>
</gene>
<dbReference type="Proteomes" id="UP000460298">
    <property type="component" value="Unassembled WGS sequence"/>
</dbReference>
<dbReference type="AlphaFoldDB" id="A0A833H3J3"/>
<keyword evidence="3 6" id="KW-0378">Hydrolase</keyword>
<evidence type="ECO:0000256" key="6">
    <source>
        <dbReference type="RuleBase" id="RU003983"/>
    </source>
</evidence>
<dbReference type="InterPro" id="IPR001915">
    <property type="entry name" value="Peptidase_M48"/>
</dbReference>
<comment type="similarity">
    <text evidence="6">Belongs to the peptidase M48 family.</text>
</comment>
<evidence type="ECO:0000256" key="1">
    <source>
        <dbReference type="ARBA" id="ARBA00022670"/>
    </source>
</evidence>
<keyword evidence="5 6" id="KW-0482">Metalloprotease</keyword>
<protein>
    <submittedName>
        <fullName evidence="8">M48 family metalloprotease</fullName>
    </submittedName>
</protein>
<dbReference type="GO" id="GO:0046872">
    <property type="term" value="F:metal ion binding"/>
    <property type="evidence" value="ECO:0007669"/>
    <property type="project" value="UniProtKB-KW"/>
</dbReference>
<dbReference type="GO" id="GO:0051603">
    <property type="term" value="P:proteolysis involved in protein catabolic process"/>
    <property type="evidence" value="ECO:0007669"/>
    <property type="project" value="TreeGrafter"/>
</dbReference>
<name>A0A833H3J3_9LEPT</name>
<evidence type="ECO:0000256" key="3">
    <source>
        <dbReference type="ARBA" id="ARBA00022801"/>
    </source>
</evidence>
<evidence type="ECO:0000256" key="4">
    <source>
        <dbReference type="ARBA" id="ARBA00022833"/>
    </source>
</evidence>
<keyword evidence="4 6" id="KW-0862">Zinc</keyword>
<dbReference type="PANTHER" id="PTHR22726:SF1">
    <property type="entry name" value="METALLOENDOPEPTIDASE OMA1, MITOCHONDRIAL"/>
    <property type="match status" value="1"/>
</dbReference>
<evidence type="ECO:0000313" key="9">
    <source>
        <dbReference type="Proteomes" id="UP000460298"/>
    </source>
</evidence>
<comment type="cofactor">
    <cofactor evidence="6">
        <name>Zn(2+)</name>
        <dbReference type="ChEBI" id="CHEBI:29105"/>
    </cofactor>
    <text evidence="6">Binds 1 zinc ion per subunit.</text>
</comment>
<dbReference type="Gene3D" id="3.30.2010.10">
    <property type="entry name" value="Metalloproteases ('zincins'), catalytic domain"/>
    <property type="match status" value="1"/>
</dbReference>
<reference evidence="8 9" key="1">
    <citation type="submission" date="2019-10" db="EMBL/GenBank/DDBJ databases">
        <title>Extracellular Electron Transfer in a Candidatus Methanoperedens spp. Enrichment Culture.</title>
        <authorList>
            <person name="Berger S."/>
            <person name="Rangel Shaw D."/>
            <person name="Berben T."/>
            <person name="In 'T Zandt M."/>
            <person name="Frank J."/>
            <person name="Reimann J."/>
            <person name="Jetten M.S.M."/>
            <person name="Welte C.U."/>
        </authorList>
    </citation>
    <scope>NUCLEOTIDE SEQUENCE [LARGE SCALE GENOMIC DNA]</scope>
    <source>
        <strain evidence="8">SB12</strain>
    </source>
</reference>
<sequence>MNLRTIAFLILLAGGFVLVYALTKAEIRLPFESTLAPAFQILGKPIKRVDRALTRVLPIDEVDEARYGEAIALRYESFNGGTEADQAYVQSLIETVAAGTQKGFRYRAFILETTSPNAFALPGGVVVVTSGLLETLKSESELVAVLAHEVGHVELSHCIDAVRLEIAAKKIGAAPLGEIADLAMNLMLRHSYSKTQENEADEYAWAYIKSSSYAPTGLGRSFRRLRTYYDPNRNDNETQRAPHPVSEYFQSHPHLEFREDKYLERAKAWRKAHPDEERCVGTALLVARTPLNTVTHDPSQWSIED</sequence>
<dbReference type="CDD" id="cd07324">
    <property type="entry name" value="M48C_Oma1-like"/>
    <property type="match status" value="1"/>
</dbReference>
<keyword evidence="1 6" id="KW-0645">Protease</keyword>
<dbReference type="PANTHER" id="PTHR22726">
    <property type="entry name" value="METALLOENDOPEPTIDASE OMA1"/>
    <property type="match status" value="1"/>
</dbReference>
<evidence type="ECO:0000256" key="5">
    <source>
        <dbReference type="ARBA" id="ARBA00023049"/>
    </source>
</evidence>